<keyword evidence="1" id="KW-0808">Transferase</keyword>
<dbReference type="SUPFAM" id="SSF55781">
    <property type="entry name" value="GAF domain-like"/>
    <property type="match status" value="1"/>
</dbReference>
<dbReference type="InterPro" id="IPR003594">
    <property type="entry name" value="HATPase_dom"/>
</dbReference>
<evidence type="ECO:0000256" key="4">
    <source>
        <dbReference type="SAM" id="MobiDB-lite"/>
    </source>
</evidence>
<comment type="caution">
    <text evidence="6">The sequence shown here is derived from an EMBL/GenBank/DDBJ whole genome shotgun (WGS) entry which is preliminary data.</text>
</comment>
<dbReference type="SUPFAM" id="SSF55874">
    <property type="entry name" value="ATPase domain of HSP90 chaperone/DNA topoisomerase II/histidine kinase"/>
    <property type="match status" value="1"/>
</dbReference>
<feature type="region of interest" description="Disordered" evidence="4">
    <location>
        <begin position="1"/>
        <end position="31"/>
    </location>
</feature>
<organism evidence="6 7">
    <name type="scientific">Streptomyces luteolifulvus</name>
    <dbReference type="NCBI Taxonomy" id="2615112"/>
    <lineage>
        <taxon>Bacteria</taxon>
        <taxon>Bacillati</taxon>
        <taxon>Actinomycetota</taxon>
        <taxon>Actinomycetes</taxon>
        <taxon>Kitasatosporales</taxon>
        <taxon>Streptomycetaceae</taxon>
        <taxon>Streptomyces</taxon>
    </lineage>
</organism>
<dbReference type="Pfam" id="PF02518">
    <property type="entry name" value="HATPase_c"/>
    <property type="match status" value="1"/>
</dbReference>
<dbReference type="InterPro" id="IPR011712">
    <property type="entry name" value="Sig_transdc_His_kin_sub3_dim/P"/>
</dbReference>
<dbReference type="InterPro" id="IPR050482">
    <property type="entry name" value="Sensor_HK_TwoCompSys"/>
</dbReference>
<dbReference type="PANTHER" id="PTHR24421:SF61">
    <property type="entry name" value="OXYGEN SENSOR HISTIDINE KINASE NREB"/>
    <property type="match status" value="1"/>
</dbReference>
<dbReference type="SMART" id="SM00065">
    <property type="entry name" value="GAF"/>
    <property type="match status" value="1"/>
</dbReference>
<dbReference type="Gene3D" id="1.20.5.1930">
    <property type="match status" value="1"/>
</dbReference>
<feature type="domain" description="Histidine kinase" evidence="5">
    <location>
        <begin position="388"/>
        <end position="589"/>
    </location>
</feature>
<dbReference type="GO" id="GO:0016020">
    <property type="term" value="C:membrane"/>
    <property type="evidence" value="ECO:0007669"/>
    <property type="project" value="InterPro"/>
</dbReference>
<keyword evidence="2 6" id="KW-0418">Kinase</keyword>
<evidence type="ECO:0000313" key="6">
    <source>
        <dbReference type="EMBL" id="KAB1142493.1"/>
    </source>
</evidence>
<evidence type="ECO:0000259" key="5">
    <source>
        <dbReference type="PROSITE" id="PS50109"/>
    </source>
</evidence>
<dbReference type="Gene3D" id="3.30.450.20">
    <property type="entry name" value="PAS domain"/>
    <property type="match status" value="1"/>
</dbReference>
<keyword evidence="7" id="KW-1185">Reference proteome</keyword>
<evidence type="ECO:0000256" key="3">
    <source>
        <dbReference type="ARBA" id="ARBA00023012"/>
    </source>
</evidence>
<dbReference type="InterPro" id="IPR036890">
    <property type="entry name" value="HATPase_C_sf"/>
</dbReference>
<dbReference type="InterPro" id="IPR035965">
    <property type="entry name" value="PAS-like_dom_sf"/>
</dbReference>
<dbReference type="PANTHER" id="PTHR24421">
    <property type="entry name" value="NITRATE/NITRITE SENSOR PROTEIN NARX-RELATED"/>
    <property type="match status" value="1"/>
</dbReference>
<proteinExistence type="predicted"/>
<dbReference type="GO" id="GO:0000155">
    <property type="term" value="F:phosphorelay sensor kinase activity"/>
    <property type="evidence" value="ECO:0007669"/>
    <property type="project" value="InterPro"/>
</dbReference>
<evidence type="ECO:0000313" key="7">
    <source>
        <dbReference type="Proteomes" id="UP000442707"/>
    </source>
</evidence>
<dbReference type="CDD" id="cd16917">
    <property type="entry name" value="HATPase_UhpB-NarQ-NarX-like"/>
    <property type="match status" value="1"/>
</dbReference>
<name>A0A6H9UVZ2_9ACTN</name>
<gene>
    <name evidence="6" type="ORF">F7R91_28695</name>
</gene>
<dbReference type="SUPFAM" id="SSF55785">
    <property type="entry name" value="PYP-like sensor domain (PAS domain)"/>
    <property type="match status" value="1"/>
</dbReference>
<evidence type="ECO:0000256" key="2">
    <source>
        <dbReference type="ARBA" id="ARBA00022777"/>
    </source>
</evidence>
<dbReference type="PROSITE" id="PS50109">
    <property type="entry name" value="HIS_KIN"/>
    <property type="match status" value="1"/>
</dbReference>
<dbReference type="InterPro" id="IPR005467">
    <property type="entry name" value="His_kinase_dom"/>
</dbReference>
<dbReference type="Gene3D" id="3.30.565.10">
    <property type="entry name" value="Histidine kinase-like ATPase, C-terminal domain"/>
    <property type="match status" value="1"/>
</dbReference>
<dbReference type="Pfam" id="PF01590">
    <property type="entry name" value="GAF"/>
    <property type="match status" value="1"/>
</dbReference>
<dbReference type="SMART" id="SM00387">
    <property type="entry name" value="HATPase_c"/>
    <property type="match status" value="1"/>
</dbReference>
<reference evidence="6 7" key="1">
    <citation type="submission" date="2019-09" db="EMBL/GenBank/DDBJ databases">
        <title>Screening of Novel Bioactive Compounds from Soil-Associated.</title>
        <authorList>
            <person name="Zhao S."/>
        </authorList>
    </citation>
    <scope>NUCLEOTIDE SEQUENCE [LARGE SCALE GENOMIC DNA]</scope>
    <source>
        <strain evidence="6 7">HIT-DPA4</strain>
    </source>
</reference>
<dbReference type="Gene3D" id="3.30.450.40">
    <property type="match status" value="1"/>
</dbReference>
<dbReference type="GO" id="GO:0046983">
    <property type="term" value="F:protein dimerization activity"/>
    <property type="evidence" value="ECO:0007669"/>
    <property type="project" value="InterPro"/>
</dbReference>
<dbReference type="AlphaFoldDB" id="A0A6H9UVZ2"/>
<sequence length="602" mass="65410">MSTRPSPCTRDNRPPRFANRMGSLSPKGTRGVPVGATWASHWRDASLRPGRCPAHPTADARRTRGHGLIGWPRGQPQTGHLPYAKGGHVGHASSVSLENMGLAALVELVESALDGIAVLSPDSEHFQHVNQAGCHILGRDLDELRALPAADFPLPMVGAEPGVTAVVTLGDREIEYMPAVVRTPPQPVRIVRFRDVTDARRQERRLKAFSRTSASIAFAESLTTGLDSLARDVRHASGMEACTFLIMDEQGELRQVGTSGDYPGTPDYVDRLKACRELGAPLLSSEVFETGKPVVVEGWRELTLADERFTPLHEISRRQSWHTIAVLPLIVRGTTVGVFNGFYLKGSQPSDSDLAFLSAIADQAAVAVDNARMLVQLEAKAALDERHRLARDLHDSVSQALFSMTLRSRAVQMLAEQASPPMPEVTAGLAELRDLVQGALAEMRALIFQLRPEALHEEGLVSAVRRHAAAIEARHHLPVVVEGPQHPLPLLQEQETDLFRMVSEAMINAVKHAEAQQLEVHIRCEGTDGRDLLIEVRDDGQGFTPDTPHPGHLGLVSMTERITRLGGTFTVVSSPGRPTTVRAAIPGVLRSPDDGMKEGTAP</sequence>
<evidence type="ECO:0000256" key="1">
    <source>
        <dbReference type="ARBA" id="ARBA00022679"/>
    </source>
</evidence>
<protein>
    <submittedName>
        <fullName evidence="6">GAF domain-containing sensor histidine kinase</fullName>
    </submittedName>
</protein>
<dbReference type="InterPro" id="IPR003018">
    <property type="entry name" value="GAF"/>
</dbReference>
<accession>A0A6H9UVZ2</accession>
<dbReference type="InterPro" id="IPR029016">
    <property type="entry name" value="GAF-like_dom_sf"/>
</dbReference>
<dbReference type="Pfam" id="PF07730">
    <property type="entry name" value="HisKA_3"/>
    <property type="match status" value="1"/>
</dbReference>
<keyword evidence="3" id="KW-0902">Two-component regulatory system</keyword>
<dbReference type="Proteomes" id="UP000442707">
    <property type="component" value="Unassembled WGS sequence"/>
</dbReference>
<dbReference type="EMBL" id="VZRB01000024">
    <property type="protein sequence ID" value="KAB1142493.1"/>
    <property type="molecule type" value="Genomic_DNA"/>
</dbReference>